<gene>
    <name evidence="1" type="ORF">S03H2_38769</name>
</gene>
<accession>X1GNJ8</accession>
<reference evidence="1" key="1">
    <citation type="journal article" date="2014" name="Front. Microbiol.">
        <title>High frequency of phylogenetically diverse reductive dehalogenase-homologous genes in deep subseafloor sedimentary metagenomes.</title>
        <authorList>
            <person name="Kawai M."/>
            <person name="Futagami T."/>
            <person name="Toyoda A."/>
            <person name="Takaki Y."/>
            <person name="Nishi S."/>
            <person name="Hori S."/>
            <person name="Arai W."/>
            <person name="Tsubouchi T."/>
            <person name="Morono Y."/>
            <person name="Uchiyama I."/>
            <person name="Ito T."/>
            <person name="Fujiyama A."/>
            <person name="Inagaki F."/>
            <person name="Takami H."/>
        </authorList>
    </citation>
    <scope>NUCLEOTIDE SEQUENCE</scope>
    <source>
        <strain evidence="1">Expedition CK06-06</strain>
    </source>
</reference>
<protein>
    <recommendedName>
        <fullName evidence="2">4Fe-4S ferredoxin-type domain-containing protein</fullName>
    </recommendedName>
</protein>
<name>X1GNJ8_9ZZZZ</name>
<feature type="non-terminal residue" evidence="1">
    <location>
        <position position="262"/>
    </location>
</feature>
<dbReference type="AlphaFoldDB" id="X1GNJ8"/>
<dbReference type="EMBL" id="BARU01023920">
    <property type="protein sequence ID" value="GAH58762.1"/>
    <property type="molecule type" value="Genomic_DNA"/>
</dbReference>
<organism evidence="1">
    <name type="scientific">marine sediment metagenome</name>
    <dbReference type="NCBI Taxonomy" id="412755"/>
    <lineage>
        <taxon>unclassified sequences</taxon>
        <taxon>metagenomes</taxon>
        <taxon>ecological metagenomes</taxon>
    </lineage>
</organism>
<sequence>MNPYEKLAGVLDTIPNGYPPADDGSHLKVLEWIFTAEEAELASQLKLSGETSDEISTRLNRPKEELEKLLDLMHEKGQISTWMSKSAGARKFGLMPFAVGIYEEQLNRMDAEFAQILEQYFQNETGFKKIVASEPVIFQVIPVNQSVSTELEIHNFQKAEQLIESAASWGVRDCICRKQKSLIDEGCDYPLSVCLPFASNTENAFDNDELTKSITKEESLRLLREAEDAGLVHCTYNVQSGQTFICNCCTCCCGVLRGVDKV</sequence>
<evidence type="ECO:0000313" key="1">
    <source>
        <dbReference type="EMBL" id="GAH58762.1"/>
    </source>
</evidence>
<comment type="caution">
    <text evidence="1">The sequence shown here is derived from an EMBL/GenBank/DDBJ whole genome shotgun (WGS) entry which is preliminary data.</text>
</comment>
<proteinExistence type="predicted"/>
<evidence type="ECO:0008006" key="2">
    <source>
        <dbReference type="Google" id="ProtNLM"/>
    </source>
</evidence>